<dbReference type="EMBL" id="QWIK01000298">
    <property type="protein sequence ID" value="RMY08745.1"/>
    <property type="molecule type" value="Genomic_DNA"/>
</dbReference>
<dbReference type="AlphaFoldDB" id="A0A3M6WU64"/>
<dbReference type="Proteomes" id="UP000282582">
    <property type="component" value="Unassembled WGS sequence"/>
</dbReference>
<dbReference type="Proteomes" id="UP000281245">
    <property type="component" value="Unassembled WGS sequence"/>
</dbReference>
<keyword evidence="4" id="KW-0479">Metal-binding</keyword>
<dbReference type="InterPro" id="IPR014710">
    <property type="entry name" value="RmlC-like_jellyroll"/>
</dbReference>
<keyword evidence="3" id="KW-0964">Secreted</keyword>
<feature type="domain" description="Cupin type-1" evidence="7">
    <location>
        <begin position="64"/>
        <end position="200"/>
    </location>
</feature>
<dbReference type="Pfam" id="PF00190">
    <property type="entry name" value="Cupin_1"/>
    <property type="match status" value="1"/>
</dbReference>
<evidence type="ECO:0000256" key="2">
    <source>
        <dbReference type="ARBA" id="ARBA00007456"/>
    </source>
</evidence>
<dbReference type="InterPro" id="IPR006045">
    <property type="entry name" value="Cupin_1"/>
</dbReference>
<evidence type="ECO:0000259" key="7">
    <source>
        <dbReference type="SMART" id="SM00835"/>
    </source>
</evidence>
<evidence type="ECO:0000313" key="10">
    <source>
        <dbReference type="Proteomes" id="UP000281245"/>
    </source>
</evidence>
<dbReference type="EMBL" id="QWIJ01000459">
    <property type="protein sequence ID" value="RMX82117.1"/>
    <property type="molecule type" value="Genomic_DNA"/>
</dbReference>
<sequence length="245" mass="25831">MPTLAILTAALAVSAVAAPAPASSPHFRRQSNETANNLELINSLELAPTAADRVNMLAAEDFKYDFLAPPSNAVTTGLGGHTVRSDSRVFPALIGTGLSMTVGFIGPCGFNTPHTHPRSSEINIIVQGRLGTEFVAENGVKPISNTLDKFQMTVFPQGALHAEFNPDCEDAVFVAGFASEDPGVIQAAQSLFSLDPALVKADLGVGTINGQSIEEFRQQLPANVALGVEQCLNKCGLKPYSNKKL</sequence>
<evidence type="ECO:0000256" key="4">
    <source>
        <dbReference type="ARBA" id="ARBA00022723"/>
    </source>
</evidence>
<dbReference type="SUPFAM" id="SSF51182">
    <property type="entry name" value="RmlC-like cupins"/>
    <property type="match status" value="1"/>
</dbReference>
<dbReference type="GO" id="GO:0005576">
    <property type="term" value="C:extracellular region"/>
    <property type="evidence" value="ECO:0007669"/>
    <property type="project" value="UniProtKB-SubCell"/>
</dbReference>
<dbReference type="InterPro" id="IPR019780">
    <property type="entry name" value="Germin_Mn-BS"/>
</dbReference>
<feature type="chain" id="PRO_5033384251" description="Cupin type-1 domain-containing protein" evidence="6">
    <location>
        <begin position="18"/>
        <end position="245"/>
    </location>
</feature>
<evidence type="ECO:0000256" key="1">
    <source>
        <dbReference type="ARBA" id="ARBA00004613"/>
    </source>
</evidence>
<dbReference type="PRINTS" id="PR00325">
    <property type="entry name" value="GERMIN"/>
</dbReference>
<organism evidence="8 10">
    <name type="scientific">Hortaea werneckii</name>
    <name type="common">Black yeast</name>
    <name type="synonym">Cladosporium werneckii</name>
    <dbReference type="NCBI Taxonomy" id="91943"/>
    <lineage>
        <taxon>Eukaryota</taxon>
        <taxon>Fungi</taxon>
        <taxon>Dikarya</taxon>
        <taxon>Ascomycota</taxon>
        <taxon>Pezizomycotina</taxon>
        <taxon>Dothideomycetes</taxon>
        <taxon>Dothideomycetidae</taxon>
        <taxon>Mycosphaerellales</taxon>
        <taxon>Teratosphaeriaceae</taxon>
        <taxon>Hortaea</taxon>
    </lineage>
</organism>
<gene>
    <name evidence="9" type="ORF">D0868_04624</name>
    <name evidence="8" type="ORF">D0869_06296</name>
</gene>
<dbReference type="SMART" id="SM00835">
    <property type="entry name" value="Cupin_1"/>
    <property type="match status" value="1"/>
</dbReference>
<dbReference type="GO" id="GO:0030145">
    <property type="term" value="F:manganese ion binding"/>
    <property type="evidence" value="ECO:0007669"/>
    <property type="project" value="InterPro"/>
</dbReference>
<evidence type="ECO:0000256" key="3">
    <source>
        <dbReference type="ARBA" id="ARBA00022525"/>
    </source>
</evidence>
<evidence type="ECO:0000313" key="8">
    <source>
        <dbReference type="EMBL" id="RMX82117.1"/>
    </source>
</evidence>
<comment type="similarity">
    <text evidence="2">Belongs to the germin family.</text>
</comment>
<protein>
    <recommendedName>
        <fullName evidence="7">Cupin type-1 domain-containing protein</fullName>
    </recommendedName>
</protein>
<accession>A0A3M6WU64</accession>
<dbReference type="Gene3D" id="2.60.120.10">
    <property type="entry name" value="Jelly Rolls"/>
    <property type="match status" value="1"/>
</dbReference>
<dbReference type="CDD" id="cd02241">
    <property type="entry name" value="cupin_OxOx"/>
    <property type="match status" value="1"/>
</dbReference>
<dbReference type="OrthoDB" id="1921208at2759"/>
<name>A0A3M6WU64_HORWE</name>
<reference evidence="10 11" key="1">
    <citation type="journal article" date="2018" name="BMC Genomics">
        <title>Genomic evidence for intraspecific hybridization in a clonal and extremely halotolerant yeast.</title>
        <authorList>
            <person name="Gostincar C."/>
            <person name="Stajich J.E."/>
            <person name="Zupancic J."/>
            <person name="Zalar P."/>
            <person name="Gunde-Cimerman N."/>
        </authorList>
    </citation>
    <scope>NUCLEOTIDE SEQUENCE [LARGE SCALE GENOMIC DNA]</scope>
    <source>
        <strain evidence="9 11">EXF-6654</strain>
        <strain evidence="8 10">EXF-6656</strain>
    </source>
</reference>
<comment type="caution">
    <text evidence="8">The sequence shown here is derived from an EMBL/GenBank/DDBJ whole genome shotgun (WGS) entry which is preliminary data.</text>
</comment>
<keyword evidence="5" id="KW-0464">Manganese</keyword>
<dbReference type="InterPro" id="IPR001929">
    <property type="entry name" value="Germin"/>
</dbReference>
<evidence type="ECO:0000256" key="5">
    <source>
        <dbReference type="ARBA" id="ARBA00023211"/>
    </source>
</evidence>
<dbReference type="InterPro" id="IPR011051">
    <property type="entry name" value="RmlC_Cupin_sf"/>
</dbReference>
<feature type="signal peptide" evidence="6">
    <location>
        <begin position="1"/>
        <end position="17"/>
    </location>
</feature>
<keyword evidence="6" id="KW-0732">Signal</keyword>
<evidence type="ECO:0000313" key="11">
    <source>
        <dbReference type="Proteomes" id="UP000282582"/>
    </source>
</evidence>
<evidence type="ECO:0000256" key="6">
    <source>
        <dbReference type="SAM" id="SignalP"/>
    </source>
</evidence>
<comment type="subcellular location">
    <subcellularLocation>
        <location evidence="1">Secreted</location>
    </subcellularLocation>
</comment>
<evidence type="ECO:0000313" key="9">
    <source>
        <dbReference type="EMBL" id="RMY08745.1"/>
    </source>
</evidence>
<dbReference type="PANTHER" id="PTHR31238">
    <property type="entry name" value="GERMIN-LIKE PROTEIN SUBFAMILY 3 MEMBER 3"/>
    <property type="match status" value="1"/>
</dbReference>
<proteinExistence type="inferred from homology"/>
<dbReference type="PROSITE" id="PS00725">
    <property type="entry name" value="GERMIN"/>
    <property type="match status" value="1"/>
</dbReference>